<gene>
    <name evidence="3" type="ORF">CC86DRAFT_307977</name>
</gene>
<feature type="compositionally biased region" description="Polar residues" evidence="2">
    <location>
        <begin position="44"/>
        <end position="57"/>
    </location>
</feature>
<dbReference type="OrthoDB" id="21471at2759"/>
<evidence type="ECO:0000313" key="3">
    <source>
        <dbReference type="EMBL" id="KAF2819065.1"/>
    </source>
</evidence>
<evidence type="ECO:0000313" key="4">
    <source>
        <dbReference type="Proteomes" id="UP000799424"/>
    </source>
</evidence>
<proteinExistence type="inferred from homology"/>
<accession>A0A6A6ZFL3</accession>
<feature type="compositionally biased region" description="Low complexity" evidence="2">
    <location>
        <begin position="677"/>
        <end position="689"/>
    </location>
</feature>
<protein>
    <submittedName>
        <fullName evidence="3">Protein SIP5</fullName>
    </submittedName>
</protein>
<sequence length="855" mass="92551">MGNSQGKEAQPAPRGHVRRPSAQNPSSPTAAGPSGASHERSGSGVYSSRNGRGSTSFLGIVGSSEPRDPALEPRKETKAEREARKLEKERVIRAQEREKSLREEGVDGGYLVTLGVYTGPEDYSKPIVRQFQIERRLGPFWKGLDDHEDTWTEHQLVAVVNGRPLPAPDEIPQEEPPRPSKHLSPAWNPRSSEPNLNNLTVPMGARSMSQNSDRSSNLSPSHPAFSLPSPTSPIATNSSSSPFFRGRAKTLASLATGSRNASQTDMAPQELNLPKDPYVNGQRIEAFLYKNAVECPICFMYYPPYLNKTRCCDQPICSECFVQIKRPEPHAPEHHGDAETPSPEPQDEIQLVSEPAACPFCVQPEFGVTYEPPPFRRGLVYSHQGQTPLGSATSAMSSTSSLNSPNIAPPGRRRATSLAVTDKTVVTTDMVRPDWAKKLADARSHALRRAAAATALHNAAYMMGNIQQHESRFALGRRRRTMFGTDSAGSSGVGTPRRDREGSAGLNGEGAMDLFPGRGSSRRGTRIDDLEELMMMEAIRLSLAAEDERKRREEKEASKEAKKDTKKKAKELKKVAKAQSRIGSGFHPIEIDDAGTGSSSAVGKGKEVDRASGSAGFNPMTEPTSTINTASMKDDPQKHLQVSRAQIQRETSSNGNSVTFDPFDEHTSHRSALRDTSNASSSASSFAESYQTGNNPGAGSSKEPSPNASGLELSQAESPSQGTPGTEPMFNFQSLAEAITPEEEGKDSGPQFIEDLAGANEKSVKDSSSRHSASLAKEPASSNSSRLEDSTLTIKPTSTQIQTQVRRDEESRNPFADEIEPVPRIEAVANGDGHLDQKHLDEVGMMGGISHQATQ</sequence>
<feature type="compositionally biased region" description="Polar residues" evidence="2">
    <location>
        <begin position="715"/>
        <end position="724"/>
    </location>
</feature>
<keyword evidence="4" id="KW-1185">Reference proteome</keyword>
<feature type="compositionally biased region" description="Polar residues" evidence="2">
    <location>
        <begin position="207"/>
        <end position="220"/>
    </location>
</feature>
<feature type="compositionally biased region" description="Basic and acidic residues" evidence="2">
    <location>
        <begin position="328"/>
        <end position="338"/>
    </location>
</feature>
<feature type="compositionally biased region" description="Polar residues" evidence="2">
    <location>
        <begin position="643"/>
        <end position="659"/>
    </location>
</feature>
<feature type="region of interest" description="Disordered" evidence="2">
    <location>
        <begin position="328"/>
        <end position="348"/>
    </location>
</feature>
<reference evidence="3" key="1">
    <citation type="journal article" date="2020" name="Stud. Mycol.">
        <title>101 Dothideomycetes genomes: a test case for predicting lifestyles and emergence of pathogens.</title>
        <authorList>
            <person name="Haridas S."/>
            <person name="Albert R."/>
            <person name="Binder M."/>
            <person name="Bloem J."/>
            <person name="Labutti K."/>
            <person name="Salamov A."/>
            <person name="Andreopoulos B."/>
            <person name="Baker S."/>
            <person name="Barry K."/>
            <person name="Bills G."/>
            <person name="Bluhm B."/>
            <person name="Cannon C."/>
            <person name="Castanera R."/>
            <person name="Culley D."/>
            <person name="Daum C."/>
            <person name="Ezra D."/>
            <person name="Gonzalez J."/>
            <person name="Henrissat B."/>
            <person name="Kuo A."/>
            <person name="Liang C."/>
            <person name="Lipzen A."/>
            <person name="Lutzoni F."/>
            <person name="Magnuson J."/>
            <person name="Mondo S."/>
            <person name="Nolan M."/>
            <person name="Ohm R."/>
            <person name="Pangilinan J."/>
            <person name="Park H.-J."/>
            <person name="Ramirez L."/>
            <person name="Alfaro M."/>
            <person name="Sun H."/>
            <person name="Tritt A."/>
            <person name="Yoshinaga Y."/>
            <person name="Zwiers L.-H."/>
            <person name="Turgeon B."/>
            <person name="Goodwin S."/>
            <person name="Spatafora J."/>
            <person name="Crous P."/>
            <person name="Grigoriev I."/>
        </authorList>
    </citation>
    <scope>NUCLEOTIDE SEQUENCE</scope>
    <source>
        <strain evidence="3">CBS 113818</strain>
    </source>
</reference>
<feature type="region of interest" description="Disordered" evidence="2">
    <location>
        <begin position="1"/>
        <end position="88"/>
    </location>
</feature>
<feature type="region of interest" description="Disordered" evidence="2">
    <location>
        <begin position="546"/>
        <end position="821"/>
    </location>
</feature>
<feature type="region of interest" description="Disordered" evidence="2">
    <location>
        <begin position="389"/>
        <end position="416"/>
    </location>
</feature>
<evidence type="ECO:0000256" key="1">
    <source>
        <dbReference type="ARBA" id="ARBA00010402"/>
    </source>
</evidence>
<feature type="compositionally biased region" description="Basic and acidic residues" evidence="2">
    <location>
        <begin position="546"/>
        <end position="563"/>
    </location>
</feature>
<name>A0A6A6ZFL3_9PLEO</name>
<dbReference type="PANTHER" id="PTHR31315">
    <property type="entry name" value="PROTEIN SIP5"/>
    <property type="match status" value="1"/>
</dbReference>
<feature type="region of interest" description="Disordered" evidence="2">
    <location>
        <begin position="483"/>
        <end position="524"/>
    </location>
</feature>
<feature type="compositionally biased region" description="Polar residues" evidence="2">
    <location>
        <begin position="189"/>
        <end position="200"/>
    </location>
</feature>
<feature type="compositionally biased region" description="Polar residues" evidence="2">
    <location>
        <begin position="621"/>
        <end position="631"/>
    </location>
</feature>
<dbReference type="Proteomes" id="UP000799424">
    <property type="component" value="Unassembled WGS sequence"/>
</dbReference>
<feature type="compositionally biased region" description="Polar residues" evidence="2">
    <location>
        <begin position="780"/>
        <end position="804"/>
    </location>
</feature>
<feature type="compositionally biased region" description="Low complexity" evidence="2">
    <location>
        <begin position="391"/>
        <end position="401"/>
    </location>
</feature>
<feature type="compositionally biased region" description="Low complexity" evidence="2">
    <location>
        <begin position="25"/>
        <end position="36"/>
    </location>
</feature>
<organism evidence="3 4">
    <name type="scientific">Ophiobolus disseminans</name>
    <dbReference type="NCBI Taxonomy" id="1469910"/>
    <lineage>
        <taxon>Eukaryota</taxon>
        <taxon>Fungi</taxon>
        <taxon>Dikarya</taxon>
        <taxon>Ascomycota</taxon>
        <taxon>Pezizomycotina</taxon>
        <taxon>Dothideomycetes</taxon>
        <taxon>Pleosporomycetidae</taxon>
        <taxon>Pleosporales</taxon>
        <taxon>Pleosporineae</taxon>
        <taxon>Phaeosphaeriaceae</taxon>
        <taxon>Ophiobolus</taxon>
    </lineage>
</organism>
<dbReference type="InterPro" id="IPR039301">
    <property type="entry name" value="Sip5/DA2"/>
</dbReference>
<dbReference type="EMBL" id="MU006247">
    <property type="protein sequence ID" value="KAF2819065.1"/>
    <property type="molecule type" value="Genomic_DNA"/>
</dbReference>
<dbReference type="PANTHER" id="PTHR31315:SF1">
    <property type="entry name" value="PROTEIN SIP5"/>
    <property type="match status" value="1"/>
</dbReference>
<dbReference type="GO" id="GO:0005737">
    <property type="term" value="C:cytoplasm"/>
    <property type="evidence" value="ECO:0007669"/>
    <property type="project" value="TreeGrafter"/>
</dbReference>
<feature type="compositionally biased region" description="Basic and acidic residues" evidence="2">
    <location>
        <begin position="65"/>
        <end position="88"/>
    </location>
</feature>
<comment type="similarity">
    <text evidence="1">Belongs to the SIP5 family.</text>
</comment>
<evidence type="ECO:0000256" key="2">
    <source>
        <dbReference type="SAM" id="MobiDB-lite"/>
    </source>
</evidence>
<dbReference type="AlphaFoldDB" id="A0A6A6ZFL3"/>
<feature type="compositionally biased region" description="Polar residues" evidence="2">
    <location>
        <begin position="228"/>
        <end position="242"/>
    </location>
</feature>
<feature type="compositionally biased region" description="Polar residues" evidence="2">
    <location>
        <begin position="690"/>
        <end position="708"/>
    </location>
</feature>
<feature type="region of interest" description="Disordered" evidence="2">
    <location>
        <begin position="163"/>
        <end position="243"/>
    </location>
</feature>
<dbReference type="CDD" id="cd24139">
    <property type="entry name" value="SIP5-like"/>
    <property type="match status" value="1"/>
</dbReference>